<evidence type="ECO:0000259" key="2">
    <source>
        <dbReference type="Pfam" id="PF03703"/>
    </source>
</evidence>
<evidence type="ECO:0000256" key="1">
    <source>
        <dbReference type="SAM" id="Phobius"/>
    </source>
</evidence>
<feature type="transmembrane region" description="Helical" evidence="1">
    <location>
        <begin position="26"/>
        <end position="47"/>
    </location>
</feature>
<feature type="domain" description="YdbS-like PH" evidence="2">
    <location>
        <begin position="60"/>
        <end position="119"/>
    </location>
</feature>
<dbReference type="EMBL" id="QFXC01000014">
    <property type="protein sequence ID" value="RDH80776.1"/>
    <property type="molecule type" value="Genomic_DNA"/>
</dbReference>
<dbReference type="PANTHER" id="PTHR37938">
    <property type="entry name" value="BLL0215 PROTEIN"/>
    <property type="match status" value="1"/>
</dbReference>
<keyword evidence="4" id="KW-1185">Reference proteome</keyword>
<dbReference type="PANTHER" id="PTHR37938:SF1">
    <property type="entry name" value="BLL0215 PROTEIN"/>
    <property type="match status" value="1"/>
</dbReference>
<reference evidence="3 4" key="1">
    <citation type="journal article" date="2018" name="ISME J.">
        <title>Endosymbiont genomes yield clues of tubeworm success.</title>
        <authorList>
            <person name="Li Y."/>
            <person name="Liles M.R."/>
            <person name="Halanych K.M."/>
        </authorList>
    </citation>
    <scope>NUCLEOTIDE SEQUENCE [LARGE SCALE GENOMIC DNA]</scope>
    <source>
        <strain evidence="3">A1464</strain>
    </source>
</reference>
<protein>
    <recommendedName>
        <fullName evidence="2">YdbS-like PH domain-containing protein</fullName>
    </recommendedName>
</protein>
<proteinExistence type="predicted"/>
<sequence length="134" mass="15235">MSYIESSLLDGEKIRELFNFHWSSKVLAIVMIPLIIPSFGIALIIIIREYIKLVSTDQCLTDQRIILKTGILTYTTDIIELPSIKTVTIDQNFFGSIFNFGSVIISDNKSKDITFKYVDNPINVKNTIDNARTE</sequence>
<dbReference type="AlphaFoldDB" id="A0A370D9B5"/>
<dbReference type="Proteomes" id="UP000254266">
    <property type="component" value="Unassembled WGS sequence"/>
</dbReference>
<keyword evidence="1" id="KW-0812">Transmembrane</keyword>
<gene>
    <name evidence="3" type="ORF">DIZ80_17285</name>
</gene>
<dbReference type="Pfam" id="PF03703">
    <property type="entry name" value="bPH_2"/>
    <property type="match status" value="1"/>
</dbReference>
<organism evidence="3 4">
    <name type="scientific">endosymbiont of Galathealinum brachiosum</name>
    <dbReference type="NCBI Taxonomy" id="2200906"/>
    <lineage>
        <taxon>Bacteria</taxon>
        <taxon>Pseudomonadati</taxon>
        <taxon>Pseudomonadota</taxon>
        <taxon>Gammaproteobacteria</taxon>
        <taxon>sulfur-oxidizing symbionts</taxon>
    </lineage>
</organism>
<accession>A0A370D9B5</accession>
<comment type="caution">
    <text evidence="3">The sequence shown here is derived from an EMBL/GenBank/DDBJ whole genome shotgun (WGS) entry which is preliminary data.</text>
</comment>
<keyword evidence="1" id="KW-1133">Transmembrane helix</keyword>
<evidence type="ECO:0000313" key="3">
    <source>
        <dbReference type="EMBL" id="RDH80776.1"/>
    </source>
</evidence>
<name>A0A370D9B5_9GAMM</name>
<evidence type="ECO:0000313" key="4">
    <source>
        <dbReference type="Proteomes" id="UP000254266"/>
    </source>
</evidence>
<keyword evidence="1" id="KW-0472">Membrane</keyword>
<dbReference type="InterPro" id="IPR005182">
    <property type="entry name" value="YdbS-like_PH"/>
</dbReference>